<dbReference type="Proteomes" id="UP000737402">
    <property type="component" value="Unassembled WGS sequence"/>
</dbReference>
<evidence type="ECO:0000256" key="4">
    <source>
        <dbReference type="ARBA" id="ARBA00022989"/>
    </source>
</evidence>
<dbReference type="PANTHER" id="PTHR30250:SF29">
    <property type="entry name" value="POLYSACCHARIDE BIOSYNTHESIS PROTEIN C-TERMINAL DOMAIN-CONTAINING PROTEIN"/>
    <property type="match status" value="1"/>
</dbReference>
<comment type="subcellular location">
    <subcellularLocation>
        <location evidence="1">Cell membrane</location>
        <topology evidence="1">Multi-pass membrane protein</topology>
    </subcellularLocation>
</comment>
<feature type="transmembrane region" description="Helical" evidence="6">
    <location>
        <begin position="332"/>
        <end position="351"/>
    </location>
</feature>
<organism evidence="7 8">
    <name type="scientific">Sutcliffiella tianshenii</name>
    <dbReference type="NCBI Taxonomy" id="1463404"/>
    <lineage>
        <taxon>Bacteria</taxon>
        <taxon>Bacillati</taxon>
        <taxon>Bacillota</taxon>
        <taxon>Bacilli</taxon>
        <taxon>Bacillales</taxon>
        <taxon>Bacillaceae</taxon>
        <taxon>Sutcliffiella</taxon>
    </lineage>
</organism>
<dbReference type="InterPro" id="IPR024923">
    <property type="entry name" value="PG_synth_SpoVB"/>
</dbReference>
<feature type="transmembrane region" description="Helical" evidence="6">
    <location>
        <begin position="125"/>
        <end position="145"/>
    </location>
</feature>
<evidence type="ECO:0000256" key="5">
    <source>
        <dbReference type="ARBA" id="ARBA00023136"/>
    </source>
</evidence>
<dbReference type="PANTHER" id="PTHR30250">
    <property type="entry name" value="PST FAMILY PREDICTED COLANIC ACID TRANSPORTER"/>
    <property type="match status" value="1"/>
</dbReference>
<feature type="transmembrane region" description="Helical" evidence="6">
    <location>
        <begin position="193"/>
        <end position="213"/>
    </location>
</feature>
<feature type="transmembrane region" description="Helical" evidence="6">
    <location>
        <begin position="484"/>
        <end position="506"/>
    </location>
</feature>
<feature type="transmembrane region" description="Helical" evidence="6">
    <location>
        <begin position="234"/>
        <end position="259"/>
    </location>
</feature>
<keyword evidence="8" id="KW-1185">Reference proteome</keyword>
<feature type="transmembrane region" description="Helical" evidence="6">
    <location>
        <begin position="392"/>
        <end position="413"/>
    </location>
</feature>
<dbReference type="EMBL" id="JAFBED010000017">
    <property type="protein sequence ID" value="MBM7622297.1"/>
    <property type="molecule type" value="Genomic_DNA"/>
</dbReference>
<protein>
    <submittedName>
        <fullName evidence="7">PST family polysaccharide transporter</fullName>
    </submittedName>
</protein>
<dbReference type="Pfam" id="PF01943">
    <property type="entry name" value="Polysacc_synt"/>
    <property type="match status" value="1"/>
</dbReference>
<keyword evidence="4 6" id="KW-1133">Transmembrane helix</keyword>
<accession>A0ABS2P5Q5</accession>
<feature type="transmembrane region" description="Helical" evidence="6">
    <location>
        <begin position="291"/>
        <end position="311"/>
    </location>
</feature>
<evidence type="ECO:0000256" key="2">
    <source>
        <dbReference type="ARBA" id="ARBA00022475"/>
    </source>
</evidence>
<feature type="transmembrane region" description="Helical" evidence="6">
    <location>
        <begin position="419"/>
        <end position="440"/>
    </location>
</feature>
<evidence type="ECO:0000256" key="6">
    <source>
        <dbReference type="SAM" id="Phobius"/>
    </source>
</evidence>
<name>A0ABS2P5Q5_9BACI</name>
<dbReference type="RefSeq" id="WP_204419930.1">
    <property type="nucleotide sequence ID" value="NZ_JAFBED010000017.1"/>
</dbReference>
<feature type="transmembrane region" description="Helical" evidence="6">
    <location>
        <begin position="166"/>
        <end position="181"/>
    </location>
</feature>
<keyword evidence="3 6" id="KW-0812">Transmembrane</keyword>
<dbReference type="CDD" id="cd13124">
    <property type="entry name" value="MATE_SpoVB_like"/>
    <property type="match status" value="1"/>
</dbReference>
<evidence type="ECO:0000256" key="3">
    <source>
        <dbReference type="ARBA" id="ARBA00022692"/>
    </source>
</evidence>
<keyword evidence="5 6" id="KW-0472">Membrane</keyword>
<feature type="transmembrane region" description="Helical" evidence="6">
    <location>
        <begin position="92"/>
        <end position="113"/>
    </location>
</feature>
<feature type="transmembrane region" description="Helical" evidence="6">
    <location>
        <begin position="363"/>
        <end position="385"/>
    </location>
</feature>
<reference evidence="7 8" key="1">
    <citation type="submission" date="2021-01" db="EMBL/GenBank/DDBJ databases">
        <title>Genomic Encyclopedia of Type Strains, Phase IV (KMG-IV): sequencing the most valuable type-strain genomes for metagenomic binning, comparative biology and taxonomic classification.</title>
        <authorList>
            <person name="Goeker M."/>
        </authorList>
    </citation>
    <scope>NUCLEOTIDE SEQUENCE [LARGE SCALE GENOMIC DNA]</scope>
    <source>
        <strain evidence="7 8">DSM 25879</strain>
    </source>
</reference>
<feature type="transmembrane region" description="Helical" evidence="6">
    <location>
        <begin position="12"/>
        <end position="33"/>
    </location>
</feature>
<dbReference type="PIRSF" id="PIRSF038958">
    <property type="entry name" value="PG_synth_SpoVB"/>
    <property type="match status" value="1"/>
</dbReference>
<feature type="transmembrane region" description="Helical" evidence="6">
    <location>
        <begin position="452"/>
        <end position="472"/>
    </location>
</feature>
<dbReference type="InterPro" id="IPR050833">
    <property type="entry name" value="Poly_Biosynth_Transport"/>
</dbReference>
<feature type="transmembrane region" description="Helical" evidence="6">
    <location>
        <begin position="53"/>
        <end position="71"/>
    </location>
</feature>
<sequence>MKHQTDHHLEAIWKGAMILTVAGILVKVLSAAYRVPFQNIVGDVGFYIYQQVYPFYGIAIILSTYGFPVVISKLIAEHPEVNKTEAAKKIGTISFVFLLFLGGLLFLVLYFGADAMAGMMGDSELTQLIGIVAFSFLLMPFLSVGRGMFQGRGEMTPTAVSQVSEQLIRVCTILVLSYYLVKHGHSLYEVGSGAMVGSVGGGLAAVAVLFFFYHRHQATVKHQKNPPVFFSTGSIVRALVLQGFTICISSLLLVLFQMVDSFSVYAYLVENGSSPDEAKLLKGIYDRGQPLIQLGTVVATAFSLSLVPYITRAKTHGSLSEMKDKMMISIRVSIAIGAAASVGLAWLIWPVNTMLFSNGNGSGVLLVLGFSILFCSIALTASAILQGLGHAYLPAFYVLAGVLVKILLNVAFIPGSQTMGAALSTLLASGVVASGLLLEIKRKTGITIMEKAYIYPLLVSIALMSATLAVFLEGSLALVGSNRLLASAQSLIGVMLGGIVFLFVLIKNNYFTKTELSFLPLGKKLGKLIK</sequence>
<comment type="caution">
    <text evidence="7">The sequence shown here is derived from an EMBL/GenBank/DDBJ whole genome shotgun (WGS) entry which is preliminary data.</text>
</comment>
<proteinExistence type="predicted"/>
<keyword evidence="2" id="KW-1003">Cell membrane</keyword>
<evidence type="ECO:0000313" key="7">
    <source>
        <dbReference type="EMBL" id="MBM7622297.1"/>
    </source>
</evidence>
<evidence type="ECO:0000256" key="1">
    <source>
        <dbReference type="ARBA" id="ARBA00004651"/>
    </source>
</evidence>
<gene>
    <name evidence="7" type="ORF">JOC95_004212</name>
</gene>
<evidence type="ECO:0000313" key="8">
    <source>
        <dbReference type="Proteomes" id="UP000737402"/>
    </source>
</evidence>
<dbReference type="InterPro" id="IPR002797">
    <property type="entry name" value="Polysacc_synth"/>
</dbReference>